<protein>
    <submittedName>
        <fullName evidence="2">Uncharacterized protein</fullName>
    </submittedName>
</protein>
<feature type="signal peptide" evidence="1">
    <location>
        <begin position="1"/>
        <end position="28"/>
    </location>
</feature>
<proteinExistence type="predicted"/>
<gene>
    <name evidence="2" type="ORF">B0A54_09241</name>
</gene>
<dbReference type="EMBL" id="NAJP01000046">
    <property type="protein sequence ID" value="TKA38301.1"/>
    <property type="molecule type" value="Genomic_DNA"/>
</dbReference>
<name>A0A4U0UQQ7_9PEZI</name>
<keyword evidence="1" id="KW-0732">Signal</keyword>
<evidence type="ECO:0000313" key="2">
    <source>
        <dbReference type="EMBL" id="TKA38301.1"/>
    </source>
</evidence>
<dbReference type="AlphaFoldDB" id="A0A4U0UQQ7"/>
<comment type="caution">
    <text evidence="2">The sequence shown here is derived from an EMBL/GenBank/DDBJ whole genome shotgun (WGS) entry which is preliminary data.</text>
</comment>
<accession>A0A4U0UQQ7</accession>
<evidence type="ECO:0000313" key="3">
    <source>
        <dbReference type="Proteomes" id="UP000310066"/>
    </source>
</evidence>
<reference evidence="2 3" key="1">
    <citation type="submission" date="2017-03" db="EMBL/GenBank/DDBJ databases">
        <title>Genomes of endolithic fungi from Antarctica.</title>
        <authorList>
            <person name="Coleine C."/>
            <person name="Masonjones S."/>
            <person name="Stajich J.E."/>
        </authorList>
    </citation>
    <scope>NUCLEOTIDE SEQUENCE [LARGE SCALE GENOMIC DNA]</scope>
    <source>
        <strain evidence="2 3">CCFEE 5311</strain>
    </source>
</reference>
<feature type="chain" id="PRO_5020958065" evidence="1">
    <location>
        <begin position="29"/>
        <end position="89"/>
    </location>
</feature>
<organism evidence="2 3">
    <name type="scientific">Friedmanniomyces endolithicus</name>
    <dbReference type="NCBI Taxonomy" id="329885"/>
    <lineage>
        <taxon>Eukaryota</taxon>
        <taxon>Fungi</taxon>
        <taxon>Dikarya</taxon>
        <taxon>Ascomycota</taxon>
        <taxon>Pezizomycotina</taxon>
        <taxon>Dothideomycetes</taxon>
        <taxon>Dothideomycetidae</taxon>
        <taxon>Mycosphaerellales</taxon>
        <taxon>Teratosphaeriaceae</taxon>
        <taxon>Friedmanniomyces</taxon>
    </lineage>
</organism>
<evidence type="ECO:0000256" key="1">
    <source>
        <dbReference type="SAM" id="SignalP"/>
    </source>
</evidence>
<sequence>MRKNLCRRLHIPLPPSLLFLSFFTMGAAKAPPGPTRLKVRPALKRYAPVVNRALRHNIMVRCVSYQGYISSNQVSQGAIGAADTTGRKV</sequence>
<dbReference type="Proteomes" id="UP000310066">
    <property type="component" value="Unassembled WGS sequence"/>
</dbReference>